<gene>
    <name evidence="1" type="ORF">SDC9_142014</name>
</gene>
<organism evidence="1">
    <name type="scientific">bioreactor metagenome</name>
    <dbReference type="NCBI Taxonomy" id="1076179"/>
    <lineage>
        <taxon>unclassified sequences</taxon>
        <taxon>metagenomes</taxon>
        <taxon>ecological metagenomes</taxon>
    </lineage>
</organism>
<dbReference type="AlphaFoldDB" id="A0A645DZY8"/>
<proteinExistence type="predicted"/>
<name>A0A645DZY8_9ZZZZ</name>
<accession>A0A645DZY8</accession>
<evidence type="ECO:0000313" key="1">
    <source>
        <dbReference type="EMBL" id="MPM94865.1"/>
    </source>
</evidence>
<comment type="caution">
    <text evidence="1">The sequence shown here is derived from an EMBL/GenBank/DDBJ whole genome shotgun (WGS) entry which is preliminary data.</text>
</comment>
<reference evidence="1" key="1">
    <citation type="submission" date="2019-08" db="EMBL/GenBank/DDBJ databases">
        <authorList>
            <person name="Kucharzyk K."/>
            <person name="Murdoch R.W."/>
            <person name="Higgins S."/>
            <person name="Loffler F."/>
        </authorList>
    </citation>
    <scope>NUCLEOTIDE SEQUENCE</scope>
</reference>
<protein>
    <submittedName>
        <fullName evidence="1">Uncharacterized protein</fullName>
    </submittedName>
</protein>
<sequence>MHAKFSSISGAIVISLITSAYCFTKAASGFSIYSSACAPFFSGFINGPSTFAPSICAPVNTSYPSVLFNFSALITDRAFSICVFATVIVVGQNAVTPFASKPCAIFVTPSSLPSLTSIPSYPWIWISISPGATYLPAASISCSIPSSV</sequence>
<dbReference type="EMBL" id="VSSQ01041442">
    <property type="protein sequence ID" value="MPM94865.1"/>
    <property type="molecule type" value="Genomic_DNA"/>
</dbReference>